<dbReference type="RefSeq" id="WP_369314801.1">
    <property type="nucleotide sequence ID" value="NZ_JBEHZE010000002.1"/>
</dbReference>
<organism evidence="2 3">
    <name type="scientific">Hyphococcus lacteus</name>
    <dbReference type="NCBI Taxonomy" id="3143536"/>
    <lineage>
        <taxon>Bacteria</taxon>
        <taxon>Pseudomonadati</taxon>
        <taxon>Pseudomonadota</taxon>
        <taxon>Alphaproteobacteria</taxon>
        <taxon>Parvularculales</taxon>
        <taxon>Parvularculaceae</taxon>
        <taxon>Hyphococcus</taxon>
    </lineage>
</organism>
<accession>A0ABV3Z7G5</accession>
<evidence type="ECO:0000313" key="3">
    <source>
        <dbReference type="Proteomes" id="UP001560685"/>
    </source>
</evidence>
<name>A0ABV3Z7G5_9PROT</name>
<dbReference type="EMBL" id="JBEHZE010000002">
    <property type="protein sequence ID" value="MEX6634761.1"/>
    <property type="molecule type" value="Genomic_DNA"/>
</dbReference>
<evidence type="ECO:0000256" key="1">
    <source>
        <dbReference type="SAM" id="MobiDB-lite"/>
    </source>
</evidence>
<feature type="region of interest" description="Disordered" evidence="1">
    <location>
        <begin position="199"/>
        <end position="230"/>
    </location>
</feature>
<protein>
    <recommendedName>
        <fullName evidence="4">DUF1254 domain-containing protein</fullName>
    </recommendedName>
</protein>
<comment type="caution">
    <text evidence="2">The sequence shown here is derived from an EMBL/GenBank/DDBJ whole genome shotgun (WGS) entry which is preliminary data.</text>
</comment>
<gene>
    <name evidence="2" type="ORF">ABFZ84_14515</name>
</gene>
<dbReference type="Proteomes" id="UP001560685">
    <property type="component" value="Unassembled WGS sequence"/>
</dbReference>
<keyword evidence="3" id="KW-1185">Reference proteome</keyword>
<reference evidence="2 3" key="1">
    <citation type="submission" date="2024-05" db="EMBL/GenBank/DDBJ databases">
        <title>Three bacterial strains, DH-69, EH-24, and ECK-19 isolated from coastal sediments.</title>
        <authorList>
            <person name="Ye Y.-Q."/>
            <person name="Du Z.-J."/>
        </authorList>
    </citation>
    <scope>NUCLEOTIDE SEQUENCE [LARGE SCALE GENOMIC DNA]</scope>
    <source>
        <strain evidence="2 3">ECK-19</strain>
    </source>
</reference>
<evidence type="ECO:0008006" key="4">
    <source>
        <dbReference type="Google" id="ProtNLM"/>
    </source>
</evidence>
<feature type="region of interest" description="Disordered" evidence="1">
    <location>
        <begin position="1"/>
        <end position="23"/>
    </location>
</feature>
<evidence type="ECO:0000313" key="2">
    <source>
        <dbReference type="EMBL" id="MEX6634761.1"/>
    </source>
</evidence>
<proteinExistence type="predicted"/>
<sequence>MGSTTHILTKHDQQKSRHQLGRAKTAPRGELIMAARRQVKLTILTAGALTACIAVSPAANAQDLSEAISEAAGIPQVDAFLPDKYSVEKTDPLPIDGVWMISTIRKKIRIEGGRAYAIDSWLHLFTLKVQPDMVVVKDLQRSGPGVYTGFDLPLMGESTLTLNDDGNLNVSVAGMLGPAKFALIRREVGDETAFQAERDIKAGRVTQPALTPVTDNRPPSIDNPPTDGDPLADCVNLDINPSSGEVFCAD</sequence>